<protein>
    <recommendedName>
        <fullName evidence="4">2-dehydropantoate 2-reductase</fullName>
        <ecNumber evidence="4">1.1.1.169</ecNumber>
    </recommendedName>
    <alternativeName>
        <fullName evidence="4">Ketopantoate reductase</fullName>
    </alternativeName>
</protein>
<dbReference type="UniPathway" id="UPA00028">
    <property type="reaction ID" value="UER00004"/>
</dbReference>
<evidence type="ECO:0000313" key="7">
    <source>
        <dbReference type="EMBL" id="NUU62714.1"/>
    </source>
</evidence>
<dbReference type="SUPFAM" id="SSF48179">
    <property type="entry name" value="6-phosphogluconate dehydrogenase C-terminal domain-like"/>
    <property type="match status" value="1"/>
</dbReference>
<dbReference type="Pfam" id="PF08546">
    <property type="entry name" value="ApbA_C"/>
    <property type="match status" value="1"/>
</dbReference>
<dbReference type="PANTHER" id="PTHR21708:SF26">
    <property type="entry name" value="2-DEHYDROPANTOATE 2-REDUCTASE"/>
    <property type="match status" value="1"/>
</dbReference>
<dbReference type="GO" id="GO:0008677">
    <property type="term" value="F:2-dehydropantoate 2-reductase activity"/>
    <property type="evidence" value="ECO:0007669"/>
    <property type="project" value="UniProtKB-EC"/>
</dbReference>
<feature type="domain" description="Ketopantoate reductase N-terminal" evidence="5">
    <location>
        <begin position="4"/>
        <end position="151"/>
    </location>
</feature>
<dbReference type="Gene3D" id="1.10.1040.10">
    <property type="entry name" value="N-(1-d-carboxylethyl)-l-norvaline Dehydrogenase, domain 2"/>
    <property type="match status" value="1"/>
</dbReference>
<dbReference type="FunFam" id="3.40.50.720:FF:000307">
    <property type="entry name" value="2-dehydropantoate 2-reductase"/>
    <property type="match status" value="1"/>
</dbReference>
<gene>
    <name evidence="7" type="ORF">HPT30_20410</name>
</gene>
<dbReference type="InterPro" id="IPR013332">
    <property type="entry name" value="KPR_N"/>
</dbReference>
<dbReference type="GO" id="GO:0005737">
    <property type="term" value="C:cytoplasm"/>
    <property type="evidence" value="ECO:0007669"/>
    <property type="project" value="TreeGrafter"/>
</dbReference>
<keyword evidence="4" id="KW-0566">Pantothenate biosynthesis</keyword>
<dbReference type="AlphaFoldDB" id="A0A850ETP5"/>
<dbReference type="SUPFAM" id="SSF51735">
    <property type="entry name" value="NAD(P)-binding Rossmann-fold domains"/>
    <property type="match status" value="1"/>
</dbReference>
<comment type="similarity">
    <text evidence="1 4">Belongs to the ketopantoate reductase family.</text>
</comment>
<comment type="pathway">
    <text evidence="4">Cofactor biosynthesis; (R)-pantothenate biosynthesis; (R)-pantoate from 3-methyl-2-oxobutanoate: step 2/2.</text>
</comment>
<evidence type="ECO:0000313" key="8">
    <source>
        <dbReference type="Proteomes" id="UP000564806"/>
    </source>
</evidence>
<evidence type="ECO:0000256" key="2">
    <source>
        <dbReference type="ARBA" id="ARBA00022857"/>
    </source>
</evidence>
<evidence type="ECO:0000256" key="4">
    <source>
        <dbReference type="RuleBase" id="RU362068"/>
    </source>
</evidence>
<comment type="caution">
    <text evidence="7">The sequence shown here is derived from an EMBL/GenBank/DDBJ whole genome shotgun (WGS) entry which is preliminary data.</text>
</comment>
<evidence type="ECO:0000256" key="1">
    <source>
        <dbReference type="ARBA" id="ARBA00007870"/>
    </source>
</evidence>
<comment type="catalytic activity">
    <reaction evidence="4">
        <text>(R)-pantoate + NADP(+) = 2-dehydropantoate + NADPH + H(+)</text>
        <dbReference type="Rhea" id="RHEA:16233"/>
        <dbReference type="ChEBI" id="CHEBI:11561"/>
        <dbReference type="ChEBI" id="CHEBI:15378"/>
        <dbReference type="ChEBI" id="CHEBI:15980"/>
        <dbReference type="ChEBI" id="CHEBI:57783"/>
        <dbReference type="ChEBI" id="CHEBI:58349"/>
        <dbReference type="EC" id="1.1.1.169"/>
    </reaction>
</comment>
<dbReference type="EC" id="1.1.1.169" evidence="4"/>
<dbReference type="PANTHER" id="PTHR21708">
    <property type="entry name" value="PROBABLE 2-DEHYDROPANTOATE 2-REDUCTASE"/>
    <property type="match status" value="1"/>
</dbReference>
<feature type="domain" description="Ketopantoate reductase C-terminal" evidence="6">
    <location>
        <begin position="177"/>
        <end position="301"/>
    </location>
</feature>
<evidence type="ECO:0000259" key="6">
    <source>
        <dbReference type="Pfam" id="PF08546"/>
    </source>
</evidence>
<dbReference type="GO" id="GO:0015940">
    <property type="term" value="P:pantothenate biosynthetic process"/>
    <property type="evidence" value="ECO:0007669"/>
    <property type="project" value="UniProtKB-UniPathway"/>
</dbReference>
<keyword evidence="2 4" id="KW-0521">NADP</keyword>
<accession>A0A850ETP5</accession>
<sequence>MRFLVVGAGAIGGYFGGRLVQKGEDVTFLVRPSKQRQLADHGLQVKSVHGDFHTPIRTITYGDQAEPFDCILLSVKAYHLSGLLSDLAPYVGEHTLILPLLNGYDHFNVLGNHFGREKVLGGLCYIESTLDEEGTIIQSSPFHRIVFGEWTGGVSERSQRLFSHLDGAGFTVVLSEDIQRVVWQKYVFISSFSGITTFMESPVGPILQTPEAMSVYSLLLKEIVTIARSAGMPVDPDLESTTLQTMISMQPSMMSSMQRDMQKRLPIEADHLHGFLLALAAPDQGDYPILQTVYARLKVYERNVFPPAEKE</sequence>
<keyword evidence="8" id="KW-1185">Reference proteome</keyword>
<organism evidence="7 8">
    <name type="scientific">Paenibacillus agri</name>
    <dbReference type="NCBI Taxonomy" id="2744309"/>
    <lineage>
        <taxon>Bacteria</taxon>
        <taxon>Bacillati</taxon>
        <taxon>Bacillota</taxon>
        <taxon>Bacilli</taxon>
        <taxon>Bacillales</taxon>
        <taxon>Paenibacillaceae</taxon>
        <taxon>Paenibacillus</taxon>
    </lineage>
</organism>
<dbReference type="InterPro" id="IPR008927">
    <property type="entry name" value="6-PGluconate_DH-like_C_sf"/>
</dbReference>
<dbReference type="RefSeq" id="WP_175373350.1">
    <property type="nucleotide sequence ID" value="NZ_JABWCS010000216.1"/>
</dbReference>
<dbReference type="EMBL" id="JABWCS010000216">
    <property type="protein sequence ID" value="NUU62714.1"/>
    <property type="molecule type" value="Genomic_DNA"/>
</dbReference>
<evidence type="ECO:0000259" key="5">
    <source>
        <dbReference type="Pfam" id="PF02558"/>
    </source>
</evidence>
<evidence type="ECO:0000256" key="3">
    <source>
        <dbReference type="ARBA" id="ARBA00023002"/>
    </source>
</evidence>
<proteinExistence type="inferred from homology"/>
<dbReference type="NCBIfam" id="TIGR00745">
    <property type="entry name" value="apbA_panE"/>
    <property type="match status" value="1"/>
</dbReference>
<reference evidence="7" key="1">
    <citation type="submission" date="2020-06" db="EMBL/GenBank/DDBJ databases">
        <title>Paenibacillus sp. nov., isolated from soil.</title>
        <authorList>
            <person name="Seo Y.L."/>
        </authorList>
    </citation>
    <scope>NUCLEOTIDE SEQUENCE [LARGE SCALE GENOMIC DNA]</scope>
    <source>
        <strain evidence="7">JW14</strain>
    </source>
</reference>
<dbReference type="InterPro" id="IPR051402">
    <property type="entry name" value="KPR-Related"/>
</dbReference>
<dbReference type="InterPro" id="IPR003710">
    <property type="entry name" value="ApbA"/>
</dbReference>
<dbReference type="InterPro" id="IPR013328">
    <property type="entry name" value="6PGD_dom2"/>
</dbReference>
<comment type="function">
    <text evidence="4">Catalyzes the NADPH-dependent reduction of ketopantoate into pantoic acid.</text>
</comment>
<dbReference type="InterPro" id="IPR036291">
    <property type="entry name" value="NAD(P)-bd_dom_sf"/>
</dbReference>
<dbReference type="FunFam" id="1.10.1040.10:FF:000017">
    <property type="entry name" value="2-dehydropantoate 2-reductase"/>
    <property type="match status" value="1"/>
</dbReference>
<name>A0A850ETP5_9BACL</name>
<dbReference type="Proteomes" id="UP000564806">
    <property type="component" value="Unassembled WGS sequence"/>
</dbReference>
<keyword evidence="3 4" id="KW-0560">Oxidoreductase</keyword>
<dbReference type="Pfam" id="PF02558">
    <property type="entry name" value="ApbA"/>
    <property type="match status" value="1"/>
</dbReference>
<dbReference type="InterPro" id="IPR013752">
    <property type="entry name" value="KPA_reductase"/>
</dbReference>
<dbReference type="Gene3D" id="3.40.50.720">
    <property type="entry name" value="NAD(P)-binding Rossmann-like Domain"/>
    <property type="match status" value="1"/>
</dbReference>